<protein>
    <submittedName>
        <fullName evidence="1">Uncharacterized protein</fullName>
    </submittedName>
</protein>
<evidence type="ECO:0000313" key="1">
    <source>
        <dbReference type="EMBL" id="RGT93006.1"/>
    </source>
</evidence>
<reference evidence="1 2" key="1">
    <citation type="submission" date="2018-08" db="EMBL/GenBank/DDBJ databases">
        <title>A genome reference for cultivated species of the human gut microbiota.</title>
        <authorList>
            <person name="Zou Y."/>
            <person name="Xue W."/>
            <person name="Luo G."/>
        </authorList>
    </citation>
    <scope>NUCLEOTIDE SEQUENCE [LARGE SCALE GENOMIC DNA]</scope>
    <source>
        <strain evidence="1 2">AF18-12LB</strain>
    </source>
</reference>
<dbReference type="EMBL" id="QRXJ01000001">
    <property type="protein sequence ID" value="RGT93006.1"/>
    <property type="molecule type" value="Genomic_DNA"/>
</dbReference>
<dbReference type="Proteomes" id="UP000283360">
    <property type="component" value="Unassembled WGS sequence"/>
</dbReference>
<keyword evidence="2" id="KW-1185">Reference proteome</keyword>
<dbReference type="AlphaFoldDB" id="A0A3R6AB89"/>
<proteinExistence type="predicted"/>
<accession>A0A3R6AB89</accession>
<sequence>MTFELLETIIMKNKIQKNVYLVNDSENDLCTTAGKTINTVFLAEKDYPQNKKINFVTFYNDLCISPEQ</sequence>
<gene>
    <name evidence="1" type="ORF">DWX03_01310</name>
</gene>
<comment type="caution">
    <text evidence="1">The sequence shown here is derived from an EMBL/GenBank/DDBJ whole genome shotgun (WGS) entry which is preliminary data.</text>
</comment>
<evidence type="ECO:0000313" key="2">
    <source>
        <dbReference type="Proteomes" id="UP000283360"/>
    </source>
</evidence>
<organism evidence="1 2">
    <name type="scientific">Coprococcus comes</name>
    <dbReference type="NCBI Taxonomy" id="410072"/>
    <lineage>
        <taxon>Bacteria</taxon>
        <taxon>Bacillati</taxon>
        <taxon>Bacillota</taxon>
        <taxon>Clostridia</taxon>
        <taxon>Lachnospirales</taxon>
        <taxon>Lachnospiraceae</taxon>
        <taxon>Coprococcus</taxon>
    </lineage>
</organism>
<name>A0A3R6AB89_9FIRM</name>